<organism evidence="2 3">
    <name type="scientific">Phytophthora sojae (strain P6497)</name>
    <name type="common">Soybean stem and root rot agent</name>
    <name type="synonym">Phytophthora megasperma f. sp. glycines</name>
    <dbReference type="NCBI Taxonomy" id="1094619"/>
    <lineage>
        <taxon>Eukaryota</taxon>
        <taxon>Sar</taxon>
        <taxon>Stramenopiles</taxon>
        <taxon>Oomycota</taxon>
        <taxon>Peronosporomycetes</taxon>
        <taxon>Peronosporales</taxon>
        <taxon>Peronosporaceae</taxon>
        <taxon>Phytophthora</taxon>
    </lineage>
</organism>
<dbReference type="InParanoid" id="G4Z7N0"/>
<dbReference type="KEGG" id="psoj:PHYSODRAFT_329103"/>
<keyword evidence="1" id="KW-0812">Transmembrane</keyword>
<name>G4Z7N0_PHYSP</name>
<feature type="transmembrane region" description="Helical" evidence="1">
    <location>
        <begin position="40"/>
        <end position="60"/>
    </location>
</feature>
<evidence type="ECO:0000313" key="2">
    <source>
        <dbReference type="EMBL" id="EGZ21069.1"/>
    </source>
</evidence>
<gene>
    <name evidence="2" type="ORF">PHYSODRAFT_329103</name>
</gene>
<dbReference type="RefSeq" id="XP_009523786.1">
    <property type="nucleotide sequence ID" value="XM_009525491.1"/>
</dbReference>
<keyword evidence="3" id="KW-1185">Reference proteome</keyword>
<dbReference type="Proteomes" id="UP000002640">
    <property type="component" value="Unassembled WGS sequence"/>
</dbReference>
<dbReference type="EMBL" id="JH159153">
    <property type="protein sequence ID" value="EGZ21069.1"/>
    <property type="molecule type" value="Genomic_DNA"/>
</dbReference>
<accession>G4Z7N0</accession>
<dbReference type="AlphaFoldDB" id="G4Z7N0"/>
<evidence type="ECO:0000313" key="3">
    <source>
        <dbReference type="Proteomes" id="UP000002640"/>
    </source>
</evidence>
<reference evidence="2 3" key="1">
    <citation type="journal article" date="2006" name="Science">
        <title>Phytophthora genome sequences uncover evolutionary origins and mechanisms of pathogenesis.</title>
        <authorList>
            <person name="Tyler B.M."/>
            <person name="Tripathy S."/>
            <person name="Zhang X."/>
            <person name="Dehal P."/>
            <person name="Jiang R.H."/>
            <person name="Aerts A."/>
            <person name="Arredondo F.D."/>
            <person name="Baxter L."/>
            <person name="Bensasson D."/>
            <person name="Beynon J.L."/>
            <person name="Chapman J."/>
            <person name="Damasceno C.M."/>
            <person name="Dorrance A.E."/>
            <person name="Dou D."/>
            <person name="Dickerman A.W."/>
            <person name="Dubchak I.L."/>
            <person name="Garbelotto M."/>
            <person name="Gijzen M."/>
            <person name="Gordon S.G."/>
            <person name="Govers F."/>
            <person name="Grunwald N.J."/>
            <person name="Huang W."/>
            <person name="Ivors K.L."/>
            <person name="Jones R.W."/>
            <person name="Kamoun S."/>
            <person name="Krampis K."/>
            <person name="Lamour K.H."/>
            <person name="Lee M.K."/>
            <person name="McDonald W.H."/>
            <person name="Medina M."/>
            <person name="Meijer H.J."/>
            <person name="Nordberg E.K."/>
            <person name="Maclean D.J."/>
            <person name="Ospina-Giraldo M.D."/>
            <person name="Morris P.F."/>
            <person name="Phuntumart V."/>
            <person name="Putnam N.H."/>
            <person name="Rash S."/>
            <person name="Rose J.K."/>
            <person name="Sakihama Y."/>
            <person name="Salamov A.A."/>
            <person name="Savidor A."/>
            <person name="Scheuring C.F."/>
            <person name="Smith B.M."/>
            <person name="Sobral B.W."/>
            <person name="Terry A."/>
            <person name="Torto-Alalibo T.A."/>
            <person name="Win J."/>
            <person name="Xu Z."/>
            <person name="Zhang H."/>
            <person name="Grigoriev I.V."/>
            <person name="Rokhsar D.S."/>
            <person name="Boore J.L."/>
        </authorList>
    </citation>
    <scope>NUCLEOTIDE SEQUENCE [LARGE SCALE GENOMIC DNA]</scope>
    <source>
        <strain evidence="2 3">P6497</strain>
    </source>
</reference>
<evidence type="ECO:0000256" key="1">
    <source>
        <dbReference type="SAM" id="Phobius"/>
    </source>
</evidence>
<keyword evidence="1" id="KW-0472">Membrane</keyword>
<dbReference type="GeneID" id="20645887"/>
<sequence>MTLCSLLLTLVVAIVSVVVLFSVALVPETKVQEDTGVNAWLSWLPVAMMVLVEIFVVTLINSLVTMGCYQVNIFDQVTVARGFEDMLQDGSWFPSLRLCWAETTKAMSFGDVFGMALEFESFVLLRSASHLPKLTMIRRAFCASSNSASSPHLGRHNLEMSSEK</sequence>
<keyword evidence="1" id="KW-1133">Transmembrane helix</keyword>
<dbReference type="InterPro" id="IPR052786">
    <property type="entry name" value="Spore_wall_assembly"/>
</dbReference>
<dbReference type="PANTHER" id="PTHR34292:SF2">
    <property type="entry name" value="OUTER SPORE WALL PROTEIN LDS1"/>
    <property type="match status" value="1"/>
</dbReference>
<protein>
    <submittedName>
        <fullName evidence="2">Uncharacterized protein</fullName>
    </submittedName>
</protein>
<proteinExistence type="predicted"/>
<dbReference type="PANTHER" id="PTHR34292">
    <property type="entry name" value="OUTER SPORE WALL PROTEIN LDS1"/>
    <property type="match status" value="1"/>
</dbReference>